<evidence type="ECO:0008006" key="4">
    <source>
        <dbReference type="Google" id="ProtNLM"/>
    </source>
</evidence>
<protein>
    <recommendedName>
        <fullName evidence="4">ArsR family transcriptional regulator</fullName>
    </recommendedName>
</protein>
<dbReference type="InterPro" id="IPR036388">
    <property type="entry name" value="WH-like_DNA-bd_sf"/>
</dbReference>
<sequence length="130" mass="14864">MKMPEFEEPPASVPDPNEFEREEADIDEHLALRAAFSETLTQHGYPDTLVLAREQAEDVFHDRRLDILDYLKEQSPKSVRALAQELDYDKGVVSRDLQALAQIDVIEYEDTGRAKAPRLKHNHVVVEPVV</sequence>
<dbReference type="Proteomes" id="UP000011511">
    <property type="component" value="Unassembled WGS sequence"/>
</dbReference>
<evidence type="ECO:0000313" key="3">
    <source>
        <dbReference type="Proteomes" id="UP000011511"/>
    </source>
</evidence>
<organism evidence="2 3">
    <name type="scientific">Natrinema altunense (strain JCM 12890 / CGMCC 1.3731 / AJ2)</name>
    <dbReference type="NCBI Taxonomy" id="1227494"/>
    <lineage>
        <taxon>Archaea</taxon>
        <taxon>Methanobacteriati</taxon>
        <taxon>Methanobacteriota</taxon>
        <taxon>Stenosarchaea group</taxon>
        <taxon>Halobacteria</taxon>
        <taxon>Halobacteriales</taxon>
        <taxon>Natrialbaceae</taxon>
        <taxon>Natrinema</taxon>
    </lineage>
</organism>
<dbReference type="Pfam" id="PF25212">
    <property type="entry name" value="HVO_A0114"/>
    <property type="match status" value="1"/>
</dbReference>
<proteinExistence type="predicted"/>
<reference evidence="2 3" key="1">
    <citation type="journal article" date="2014" name="PLoS Genet.">
        <title>Phylogenetically driven sequencing of extremely halophilic archaea reveals strategies for static and dynamic osmo-response.</title>
        <authorList>
            <person name="Becker E.A."/>
            <person name="Seitzer P.M."/>
            <person name="Tritt A."/>
            <person name="Larsen D."/>
            <person name="Krusor M."/>
            <person name="Yao A.I."/>
            <person name="Wu D."/>
            <person name="Madern D."/>
            <person name="Eisen J.A."/>
            <person name="Darling A.E."/>
            <person name="Facciotti M.T."/>
        </authorList>
    </citation>
    <scope>NUCLEOTIDE SEQUENCE [LARGE SCALE GENOMIC DNA]</scope>
    <source>
        <strain evidence="2 3">JCM 12890</strain>
    </source>
</reference>
<gene>
    <name evidence="2" type="ORF">C485_11278</name>
</gene>
<feature type="region of interest" description="Disordered" evidence="1">
    <location>
        <begin position="1"/>
        <end position="24"/>
    </location>
</feature>
<dbReference type="EMBL" id="AOIK01000029">
    <property type="protein sequence ID" value="ELY85779.1"/>
    <property type="molecule type" value="Genomic_DNA"/>
</dbReference>
<keyword evidence="3" id="KW-1185">Reference proteome</keyword>
<dbReference type="PATRIC" id="fig|1227494.3.peg.2261"/>
<dbReference type="Gene3D" id="1.10.10.10">
    <property type="entry name" value="Winged helix-like DNA-binding domain superfamily/Winged helix DNA-binding domain"/>
    <property type="match status" value="1"/>
</dbReference>
<dbReference type="InterPro" id="IPR036390">
    <property type="entry name" value="WH_DNA-bd_sf"/>
</dbReference>
<dbReference type="AlphaFoldDB" id="L9ZHD3"/>
<evidence type="ECO:0000313" key="2">
    <source>
        <dbReference type="EMBL" id="ELY85779.1"/>
    </source>
</evidence>
<accession>L9ZHD3</accession>
<evidence type="ECO:0000256" key="1">
    <source>
        <dbReference type="SAM" id="MobiDB-lite"/>
    </source>
</evidence>
<comment type="caution">
    <text evidence="2">The sequence shown here is derived from an EMBL/GenBank/DDBJ whole genome shotgun (WGS) entry which is preliminary data.</text>
</comment>
<name>L9ZHD3_NATA2</name>
<dbReference type="SUPFAM" id="SSF46785">
    <property type="entry name" value="Winged helix' DNA-binding domain"/>
    <property type="match status" value="1"/>
</dbReference>